<evidence type="ECO:0000256" key="1">
    <source>
        <dbReference type="SAM" id="Phobius"/>
    </source>
</evidence>
<keyword evidence="1" id="KW-0472">Membrane</keyword>
<evidence type="ECO:0000313" key="3">
    <source>
        <dbReference type="Proteomes" id="UP000593564"/>
    </source>
</evidence>
<dbReference type="AlphaFoldDB" id="A0A7J7I2M5"/>
<keyword evidence="1" id="KW-1133">Transmembrane helix</keyword>
<gene>
    <name evidence="2" type="ORF">HYC85_006122</name>
</gene>
<keyword evidence="3" id="KW-1185">Reference proteome</keyword>
<evidence type="ECO:0000313" key="2">
    <source>
        <dbReference type="EMBL" id="KAF5958897.1"/>
    </source>
</evidence>
<accession>A0A7J7I2M5</accession>
<dbReference type="Proteomes" id="UP000593564">
    <property type="component" value="Unassembled WGS sequence"/>
</dbReference>
<feature type="transmembrane region" description="Helical" evidence="1">
    <location>
        <begin position="41"/>
        <end position="63"/>
    </location>
</feature>
<proteinExistence type="predicted"/>
<keyword evidence="1" id="KW-0812">Transmembrane</keyword>
<reference evidence="2 3" key="2">
    <citation type="submission" date="2020-07" db="EMBL/GenBank/DDBJ databases">
        <title>Genome assembly of wild tea tree DASZ reveals pedigree and selection history of tea varieties.</title>
        <authorList>
            <person name="Zhang W."/>
        </authorList>
    </citation>
    <scope>NUCLEOTIDE SEQUENCE [LARGE SCALE GENOMIC DNA]</scope>
    <source>
        <strain evidence="3">cv. G240</strain>
        <tissue evidence="2">Leaf</tissue>
    </source>
</reference>
<name>A0A7J7I2M5_CAMSI</name>
<reference evidence="3" key="1">
    <citation type="journal article" date="2020" name="Nat. Commun.">
        <title>Genome assembly of wild tea tree DASZ reveals pedigree and selection history of tea varieties.</title>
        <authorList>
            <person name="Zhang W."/>
            <person name="Zhang Y."/>
            <person name="Qiu H."/>
            <person name="Guo Y."/>
            <person name="Wan H."/>
            <person name="Zhang X."/>
            <person name="Scossa F."/>
            <person name="Alseekh S."/>
            <person name="Zhang Q."/>
            <person name="Wang P."/>
            <person name="Xu L."/>
            <person name="Schmidt M.H."/>
            <person name="Jia X."/>
            <person name="Li D."/>
            <person name="Zhu A."/>
            <person name="Guo F."/>
            <person name="Chen W."/>
            <person name="Ni D."/>
            <person name="Usadel B."/>
            <person name="Fernie A.R."/>
            <person name="Wen W."/>
        </authorList>
    </citation>
    <scope>NUCLEOTIDE SEQUENCE [LARGE SCALE GENOMIC DNA]</scope>
    <source>
        <strain evidence="3">cv. G240</strain>
    </source>
</reference>
<sequence>MIRFIELTIRHHLKYTNTAPPQRFKQWYSQRLLNIATDSTIALWILFASVILHIWSRLMLLIAKHTAKEAKMFLTHSIYIKFIIQRYHPIPTKFFIDLIKAKRLVSSCK</sequence>
<organism evidence="2 3">
    <name type="scientific">Camellia sinensis</name>
    <name type="common">Tea plant</name>
    <name type="synonym">Thea sinensis</name>
    <dbReference type="NCBI Taxonomy" id="4442"/>
    <lineage>
        <taxon>Eukaryota</taxon>
        <taxon>Viridiplantae</taxon>
        <taxon>Streptophyta</taxon>
        <taxon>Embryophyta</taxon>
        <taxon>Tracheophyta</taxon>
        <taxon>Spermatophyta</taxon>
        <taxon>Magnoliopsida</taxon>
        <taxon>eudicotyledons</taxon>
        <taxon>Gunneridae</taxon>
        <taxon>Pentapetalae</taxon>
        <taxon>asterids</taxon>
        <taxon>Ericales</taxon>
        <taxon>Theaceae</taxon>
        <taxon>Camellia</taxon>
    </lineage>
</organism>
<protein>
    <submittedName>
        <fullName evidence="2">Uncharacterized protein</fullName>
    </submittedName>
</protein>
<dbReference type="EMBL" id="JACBKZ010000002">
    <property type="protein sequence ID" value="KAF5958897.1"/>
    <property type="molecule type" value="Genomic_DNA"/>
</dbReference>
<comment type="caution">
    <text evidence="2">The sequence shown here is derived from an EMBL/GenBank/DDBJ whole genome shotgun (WGS) entry which is preliminary data.</text>
</comment>